<reference evidence="1" key="1">
    <citation type="journal article" date="2021" name="Environ. Microbiol.">
        <title>Gene family expansions and transcriptome signatures uncover fungal adaptations to wood decay.</title>
        <authorList>
            <person name="Hage H."/>
            <person name="Miyauchi S."/>
            <person name="Viragh M."/>
            <person name="Drula E."/>
            <person name="Min B."/>
            <person name="Chaduli D."/>
            <person name="Navarro D."/>
            <person name="Favel A."/>
            <person name="Norest M."/>
            <person name="Lesage-Meessen L."/>
            <person name="Balint B."/>
            <person name="Merenyi Z."/>
            <person name="de Eugenio L."/>
            <person name="Morin E."/>
            <person name="Martinez A.T."/>
            <person name="Baldrian P."/>
            <person name="Stursova M."/>
            <person name="Martinez M.J."/>
            <person name="Novotny C."/>
            <person name="Magnuson J.K."/>
            <person name="Spatafora J.W."/>
            <person name="Maurice S."/>
            <person name="Pangilinan J."/>
            <person name="Andreopoulos W."/>
            <person name="LaButti K."/>
            <person name="Hundley H."/>
            <person name="Na H."/>
            <person name="Kuo A."/>
            <person name="Barry K."/>
            <person name="Lipzen A."/>
            <person name="Henrissat B."/>
            <person name="Riley R."/>
            <person name="Ahrendt S."/>
            <person name="Nagy L.G."/>
            <person name="Grigoriev I.V."/>
            <person name="Martin F."/>
            <person name="Rosso M.N."/>
        </authorList>
    </citation>
    <scope>NUCLEOTIDE SEQUENCE</scope>
    <source>
        <strain evidence="1">CBS 384.51</strain>
    </source>
</reference>
<organism evidence="1 2">
    <name type="scientific">Irpex rosettiformis</name>
    <dbReference type="NCBI Taxonomy" id="378272"/>
    <lineage>
        <taxon>Eukaryota</taxon>
        <taxon>Fungi</taxon>
        <taxon>Dikarya</taxon>
        <taxon>Basidiomycota</taxon>
        <taxon>Agaricomycotina</taxon>
        <taxon>Agaricomycetes</taxon>
        <taxon>Polyporales</taxon>
        <taxon>Irpicaceae</taxon>
        <taxon>Irpex</taxon>
    </lineage>
</organism>
<evidence type="ECO:0000313" key="2">
    <source>
        <dbReference type="Proteomes" id="UP001055072"/>
    </source>
</evidence>
<name>A0ACB8UAW8_9APHY</name>
<dbReference type="Proteomes" id="UP001055072">
    <property type="component" value="Unassembled WGS sequence"/>
</dbReference>
<evidence type="ECO:0000313" key="1">
    <source>
        <dbReference type="EMBL" id="KAI0091537.1"/>
    </source>
</evidence>
<sequence>MSADNFLQEFAVLDVTYVLYHENSHFSHLLALLTLSPILLNPAYAVLAVYTREIIFFEMWAGQLACEAFNWVLKHIVKEERPNGFFGPGYGFPSSHSQWMGYFAAFLICHFTFRHRFTSTGSRLLDYTRDFLLYSFILTWAGAVAYSRYHLIYHSARQVLWGVVIGVLFGTSYYTVVEYVPVHFPASYLGRIRTAIIAHPILAWFRLRDGWSVYPDGGTEDQWQAWKSRWDAQQISKRENATPSKAKQKTH</sequence>
<dbReference type="EMBL" id="MU274905">
    <property type="protein sequence ID" value="KAI0091537.1"/>
    <property type="molecule type" value="Genomic_DNA"/>
</dbReference>
<proteinExistence type="predicted"/>
<gene>
    <name evidence="1" type="ORF">BDY19DRAFT_885387</name>
</gene>
<comment type="caution">
    <text evidence="1">The sequence shown here is derived from an EMBL/GenBank/DDBJ whole genome shotgun (WGS) entry which is preliminary data.</text>
</comment>
<keyword evidence="2" id="KW-1185">Reference proteome</keyword>
<protein>
    <submittedName>
        <fullName evidence="1">PAP2-domain-containing protein</fullName>
    </submittedName>
</protein>
<accession>A0ACB8UAW8</accession>